<organism evidence="10 11">
    <name type="scientific">Actinia tenebrosa</name>
    <name type="common">Australian red waratah sea anemone</name>
    <dbReference type="NCBI Taxonomy" id="6105"/>
    <lineage>
        <taxon>Eukaryota</taxon>
        <taxon>Metazoa</taxon>
        <taxon>Cnidaria</taxon>
        <taxon>Anthozoa</taxon>
        <taxon>Hexacorallia</taxon>
        <taxon>Actiniaria</taxon>
        <taxon>Actiniidae</taxon>
        <taxon>Actinia</taxon>
    </lineage>
</organism>
<proteinExistence type="inferred from homology"/>
<dbReference type="KEGG" id="aten:116287155"/>
<evidence type="ECO:0000313" key="11">
    <source>
        <dbReference type="RefSeq" id="XP_031549660.1"/>
    </source>
</evidence>
<dbReference type="Gene3D" id="1.10.10.60">
    <property type="entry name" value="Homeodomain-like"/>
    <property type="match status" value="1"/>
</dbReference>
<dbReference type="GO" id="GO:0000981">
    <property type="term" value="F:DNA-binding transcription factor activity, RNA polymerase II-specific"/>
    <property type="evidence" value="ECO:0007669"/>
    <property type="project" value="InterPro"/>
</dbReference>
<dbReference type="GO" id="GO:0030154">
    <property type="term" value="P:cell differentiation"/>
    <property type="evidence" value="ECO:0007669"/>
    <property type="project" value="TreeGrafter"/>
</dbReference>
<evidence type="ECO:0000256" key="5">
    <source>
        <dbReference type="ARBA" id="ARBA00023155"/>
    </source>
</evidence>
<dbReference type="AlphaFoldDB" id="A0A6P8HAY9"/>
<dbReference type="Proteomes" id="UP000515163">
    <property type="component" value="Unplaced"/>
</dbReference>
<keyword evidence="5 7" id="KW-0371">Homeobox</keyword>
<dbReference type="InParanoid" id="A0A6P8HAY9"/>
<feature type="domain" description="Homeobox" evidence="9">
    <location>
        <begin position="89"/>
        <end position="149"/>
    </location>
</feature>
<protein>
    <submittedName>
        <fullName evidence="11">Homeobox protein Nkx-2.2a-like</fullName>
    </submittedName>
</protein>
<dbReference type="InterPro" id="IPR001356">
    <property type="entry name" value="HD"/>
</dbReference>
<evidence type="ECO:0000256" key="3">
    <source>
        <dbReference type="ARBA" id="ARBA00022473"/>
    </source>
</evidence>
<keyword evidence="10" id="KW-1185">Reference proteome</keyword>
<sequence>MSSFSIRDILDLPEDTIRSLQAIKPHMGMSSCTITDQCNMEASPNSDVDANEHAVDEAPISDDVPAEQGETRLSIYEKPEETKRETEIPKKRKRRILFTKAQTFILERRFQQQRYLSAPEREELARIANLTPAQVKIWFQNHRYKFRKQMSEKGHWDKPYISGPFLTGSGQYCSCVGPTCSYLTSSPYQPSPDYLHYPSPVNSTYLQSSSYW</sequence>
<gene>
    <name evidence="11" type="primary">LOC116287155</name>
</gene>
<dbReference type="SUPFAM" id="SSF46689">
    <property type="entry name" value="Homeodomain-like"/>
    <property type="match status" value="1"/>
</dbReference>
<dbReference type="OrthoDB" id="6159439at2759"/>
<dbReference type="InterPro" id="IPR017970">
    <property type="entry name" value="Homeobox_CS"/>
</dbReference>
<dbReference type="GeneID" id="116287155"/>
<dbReference type="PANTHER" id="PTHR24340">
    <property type="entry name" value="HOMEOBOX PROTEIN NKX"/>
    <property type="match status" value="1"/>
</dbReference>
<dbReference type="InterPro" id="IPR050394">
    <property type="entry name" value="Homeobox_NK-like"/>
</dbReference>
<feature type="DNA-binding region" description="Homeobox" evidence="7">
    <location>
        <begin position="91"/>
        <end position="150"/>
    </location>
</feature>
<evidence type="ECO:0000256" key="2">
    <source>
        <dbReference type="ARBA" id="ARBA00005661"/>
    </source>
</evidence>
<comment type="subcellular location">
    <subcellularLocation>
        <location evidence="1 7 8">Nucleus</location>
    </subcellularLocation>
</comment>
<dbReference type="PROSITE" id="PS50071">
    <property type="entry name" value="HOMEOBOX_2"/>
    <property type="match status" value="1"/>
</dbReference>
<evidence type="ECO:0000256" key="8">
    <source>
        <dbReference type="RuleBase" id="RU000682"/>
    </source>
</evidence>
<dbReference type="PRINTS" id="PR00024">
    <property type="entry name" value="HOMEOBOX"/>
</dbReference>
<dbReference type="GO" id="GO:0005634">
    <property type="term" value="C:nucleus"/>
    <property type="evidence" value="ECO:0007669"/>
    <property type="project" value="UniProtKB-SubCell"/>
</dbReference>
<evidence type="ECO:0000256" key="1">
    <source>
        <dbReference type="ARBA" id="ARBA00004123"/>
    </source>
</evidence>
<dbReference type="SMART" id="SM00389">
    <property type="entry name" value="HOX"/>
    <property type="match status" value="1"/>
</dbReference>
<accession>A0A6P8HAY9</accession>
<keyword evidence="3" id="KW-0217">Developmental protein</keyword>
<dbReference type="InterPro" id="IPR009057">
    <property type="entry name" value="Homeodomain-like_sf"/>
</dbReference>
<evidence type="ECO:0000313" key="10">
    <source>
        <dbReference type="Proteomes" id="UP000515163"/>
    </source>
</evidence>
<evidence type="ECO:0000259" key="9">
    <source>
        <dbReference type="PROSITE" id="PS50071"/>
    </source>
</evidence>
<dbReference type="FunFam" id="1.10.10.60:FF:000101">
    <property type="entry name" value="NK2 homeobox 8"/>
    <property type="match status" value="1"/>
</dbReference>
<dbReference type="GO" id="GO:0000978">
    <property type="term" value="F:RNA polymerase II cis-regulatory region sequence-specific DNA binding"/>
    <property type="evidence" value="ECO:0007669"/>
    <property type="project" value="TreeGrafter"/>
</dbReference>
<keyword evidence="4 7" id="KW-0238">DNA-binding</keyword>
<dbReference type="PANTHER" id="PTHR24340:SF82">
    <property type="entry name" value="HOMEOBOX PROTEIN VND"/>
    <property type="match status" value="1"/>
</dbReference>
<dbReference type="CDD" id="cd00086">
    <property type="entry name" value="homeodomain"/>
    <property type="match status" value="1"/>
</dbReference>
<name>A0A6P8HAY9_ACTTE</name>
<dbReference type="PROSITE" id="PS00027">
    <property type="entry name" value="HOMEOBOX_1"/>
    <property type="match status" value="1"/>
</dbReference>
<evidence type="ECO:0000256" key="6">
    <source>
        <dbReference type="ARBA" id="ARBA00023242"/>
    </source>
</evidence>
<dbReference type="RefSeq" id="XP_031549660.1">
    <property type="nucleotide sequence ID" value="XM_031693800.1"/>
</dbReference>
<evidence type="ECO:0000256" key="4">
    <source>
        <dbReference type="ARBA" id="ARBA00023125"/>
    </source>
</evidence>
<evidence type="ECO:0000256" key="7">
    <source>
        <dbReference type="PROSITE-ProRule" id="PRU00108"/>
    </source>
</evidence>
<keyword evidence="6 7" id="KW-0539">Nucleus</keyword>
<dbReference type="InterPro" id="IPR020479">
    <property type="entry name" value="HD_metazoa"/>
</dbReference>
<dbReference type="Pfam" id="PF00046">
    <property type="entry name" value="Homeodomain"/>
    <property type="match status" value="1"/>
</dbReference>
<reference evidence="11" key="1">
    <citation type="submission" date="2025-08" db="UniProtKB">
        <authorList>
            <consortium name="RefSeq"/>
        </authorList>
    </citation>
    <scope>IDENTIFICATION</scope>
    <source>
        <tissue evidence="11">Tentacle</tissue>
    </source>
</reference>
<comment type="similarity">
    <text evidence="2">Belongs to the NK-2 homeobox family.</text>
</comment>